<dbReference type="PANTHER" id="PTHR11214">
    <property type="entry name" value="BETA-1,3-N-ACETYLGLUCOSAMINYLTRANSFERASE"/>
    <property type="match status" value="1"/>
</dbReference>
<evidence type="ECO:0000256" key="6">
    <source>
        <dbReference type="ARBA" id="ARBA00022968"/>
    </source>
</evidence>
<evidence type="ECO:0000256" key="5">
    <source>
        <dbReference type="ARBA" id="ARBA00022692"/>
    </source>
</evidence>
<keyword evidence="3 10" id="KW-0328">Glycosyltransferase</keyword>
<evidence type="ECO:0000256" key="4">
    <source>
        <dbReference type="ARBA" id="ARBA00022679"/>
    </source>
</evidence>
<keyword evidence="9" id="KW-0472">Membrane</keyword>
<keyword evidence="8 10" id="KW-0333">Golgi apparatus</keyword>
<evidence type="ECO:0000256" key="11">
    <source>
        <dbReference type="SAM" id="Coils"/>
    </source>
</evidence>
<keyword evidence="11" id="KW-0175">Coiled coil</keyword>
<evidence type="ECO:0000256" key="10">
    <source>
        <dbReference type="RuleBase" id="RU363063"/>
    </source>
</evidence>
<evidence type="ECO:0000256" key="7">
    <source>
        <dbReference type="ARBA" id="ARBA00022989"/>
    </source>
</evidence>
<keyword evidence="4" id="KW-0808">Transferase</keyword>
<keyword evidence="6" id="KW-0735">Signal-anchor</keyword>
<name>A0ABN7RRM9_OIKDI</name>
<gene>
    <name evidence="12" type="ORF">OKIOD_LOCUS1502</name>
</gene>
<evidence type="ECO:0000256" key="2">
    <source>
        <dbReference type="ARBA" id="ARBA00008661"/>
    </source>
</evidence>
<dbReference type="EMBL" id="OU015568">
    <property type="protein sequence ID" value="CAG5081712.1"/>
    <property type="molecule type" value="Genomic_DNA"/>
</dbReference>
<dbReference type="PANTHER" id="PTHR11214:SF3">
    <property type="entry name" value="BETA-1,3-GALACTOSYLTRANSFERASE 6"/>
    <property type="match status" value="1"/>
</dbReference>
<sequence>MNISLTFQSDDIPPIYKFDMKQEFNGFLKYPVEFVEKYQCDQIGNKALYMLKTARNAVEERFRIRRYFRQNGLAIKNYIFFLGTSPSGQPWEEGDFLEDEFNKFNDIVIADFPDTYNNLPLKTKSLYEFALRFCSEKISQYYFHDSDTLIHGDIEKLVRNSMREEEMDENYNRACNDLEDDDQRFGLGNLKSCYHRPMTEEEPMIMCLRHTGRNHGAIYWGKYNVTYEMFPPKYKYPDYCNGQCAVMNRKSLEAIGEQVGKTYLGDFRIEDIYFTGILREKAGVNNLQDFTRTISEFTSTSGYQKSVKTKTCMHYSKEMIMTPKAHLINDRFYPEMPTGIVTQKMFEERKEYFKRMHREKLRETKEKEHEEKERKKLEEDQAKILKERNLEVAGIAPQNKGFHPINWLSHHFVRKY</sequence>
<accession>A0ABN7RRM9</accession>
<comment type="similarity">
    <text evidence="2 10">Belongs to the glycosyltransferase 31 family.</text>
</comment>
<keyword evidence="13" id="KW-1185">Reference proteome</keyword>
<evidence type="ECO:0000256" key="8">
    <source>
        <dbReference type="ARBA" id="ARBA00023034"/>
    </source>
</evidence>
<comment type="subcellular location">
    <subcellularLocation>
        <location evidence="1 10">Golgi apparatus membrane</location>
        <topology evidence="1 10">Single-pass type II membrane protein</topology>
    </subcellularLocation>
</comment>
<dbReference type="Pfam" id="PF01762">
    <property type="entry name" value="Galactosyl_T"/>
    <property type="match status" value="1"/>
</dbReference>
<protein>
    <recommendedName>
        <fullName evidence="10">Hexosyltransferase</fullName>
        <ecNumber evidence="10">2.4.1.-</ecNumber>
    </recommendedName>
</protein>
<evidence type="ECO:0000256" key="9">
    <source>
        <dbReference type="ARBA" id="ARBA00023136"/>
    </source>
</evidence>
<keyword evidence="5" id="KW-0812">Transmembrane</keyword>
<keyword evidence="7" id="KW-1133">Transmembrane helix</keyword>
<evidence type="ECO:0000256" key="3">
    <source>
        <dbReference type="ARBA" id="ARBA00022676"/>
    </source>
</evidence>
<proteinExistence type="inferred from homology"/>
<feature type="coiled-coil region" evidence="11">
    <location>
        <begin position="354"/>
        <end position="388"/>
    </location>
</feature>
<dbReference type="EC" id="2.4.1.-" evidence="10"/>
<organism evidence="12 13">
    <name type="scientific">Oikopleura dioica</name>
    <name type="common">Tunicate</name>
    <dbReference type="NCBI Taxonomy" id="34765"/>
    <lineage>
        <taxon>Eukaryota</taxon>
        <taxon>Metazoa</taxon>
        <taxon>Chordata</taxon>
        <taxon>Tunicata</taxon>
        <taxon>Appendicularia</taxon>
        <taxon>Copelata</taxon>
        <taxon>Oikopleuridae</taxon>
        <taxon>Oikopleura</taxon>
    </lineage>
</organism>
<reference evidence="12 13" key="1">
    <citation type="submission" date="2021-04" db="EMBL/GenBank/DDBJ databases">
        <authorList>
            <person name="Bliznina A."/>
        </authorList>
    </citation>
    <scope>NUCLEOTIDE SEQUENCE [LARGE SCALE GENOMIC DNA]</scope>
</reference>
<dbReference type="InterPro" id="IPR002659">
    <property type="entry name" value="Glyco_trans_31"/>
</dbReference>
<evidence type="ECO:0000313" key="12">
    <source>
        <dbReference type="EMBL" id="CAG5081712.1"/>
    </source>
</evidence>
<dbReference type="Proteomes" id="UP001158576">
    <property type="component" value="Chromosome PAR"/>
</dbReference>
<evidence type="ECO:0000256" key="1">
    <source>
        <dbReference type="ARBA" id="ARBA00004323"/>
    </source>
</evidence>
<evidence type="ECO:0000313" key="13">
    <source>
        <dbReference type="Proteomes" id="UP001158576"/>
    </source>
</evidence>